<dbReference type="AlphaFoldDB" id="A0A6L2Q5H0"/>
<evidence type="ECO:0000256" key="15">
    <source>
        <dbReference type="ARBA" id="ARBA00022491"/>
    </source>
</evidence>
<evidence type="ECO:0000313" key="46">
    <source>
        <dbReference type="Proteomes" id="UP000502823"/>
    </source>
</evidence>
<evidence type="ECO:0000256" key="21">
    <source>
        <dbReference type="ARBA" id="ARBA00022782"/>
    </source>
</evidence>
<evidence type="ECO:0000256" key="38">
    <source>
        <dbReference type="ARBA" id="ARBA00023273"/>
    </source>
</evidence>
<evidence type="ECO:0000256" key="25">
    <source>
        <dbReference type="ARBA" id="ARBA00022842"/>
    </source>
</evidence>
<evidence type="ECO:0000256" key="42">
    <source>
        <dbReference type="SAM" id="MobiDB-lite"/>
    </source>
</evidence>
<dbReference type="Pfam" id="PF00271">
    <property type="entry name" value="Helicase_C"/>
    <property type="match status" value="1"/>
</dbReference>
<dbReference type="GO" id="GO:0030154">
    <property type="term" value="P:cell differentiation"/>
    <property type="evidence" value="ECO:0007669"/>
    <property type="project" value="UniProtKB-KW"/>
</dbReference>
<organism evidence="45 46">
    <name type="scientific">Coptotermes formosanus</name>
    <name type="common">Formosan subterranean termite</name>
    <dbReference type="NCBI Taxonomy" id="36987"/>
    <lineage>
        <taxon>Eukaryota</taxon>
        <taxon>Metazoa</taxon>
        <taxon>Ecdysozoa</taxon>
        <taxon>Arthropoda</taxon>
        <taxon>Hexapoda</taxon>
        <taxon>Insecta</taxon>
        <taxon>Pterygota</taxon>
        <taxon>Neoptera</taxon>
        <taxon>Polyneoptera</taxon>
        <taxon>Dictyoptera</taxon>
        <taxon>Blattodea</taxon>
        <taxon>Blattoidea</taxon>
        <taxon>Termitoidae</taxon>
        <taxon>Rhinotermitidae</taxon>
        <taxon>Coptotermes</taxon>
    </lineage>
</organism>
<dbReference type="GO" id="GO:0010494">
    <property type="term" value="C:cytoplasmic stress granule"/>
    <property type="evidence" value="ECO:0007669"/>
    <property type="project" value="UniProtKB-SubCell"/>
</dbReference>
<name>A0A6L2Q5H0_COPFO</name>
<gene>
    <name evidence="45" type="ORF">Cfor_02344</name>
</gene>
<evidence type="ECO:0000256" key="28">
    <source>
        <dbReference type="ARBA" id="ARBA00022884"/>
    </source>
</evidence>
<keyword evidence="22" id="KW-0378">Hydrolase</keyword>
<dbReference type="EC" id="3.6.4.13" evidence="10"/>
<dbReference type="GO" id="GO:0005524">
    <property type="term" value="F:ATP binding"/>
    <property type="evidence" value="ECO:0007669"/>
    <property type="project" value="UniProtKB-KW"/>
</dbReference>
<evidence type="ECO:0000259" key="43">
    <source>
        <dbReference type="PROSITE" id="PS51192"/>
    </source>
</evidence>
<keyword evidence="13" id="KW-0217">Developmental protein</keyword>
<evidence type="ECO:0000256" key="26">
    <source>
        <dbReference type="ARBA" id="ARBA00022845"/>
    </source>
</evidence>
<keyword evidence="33" id="KW-0238">DNA-binding</keyword>
<dbReference type="Pfam" id="PF04408">
    <property type="entry name" value="WHD_HA2"/>
    <property type="match status" value="1"/>
</dbReference>
<dbReference type="GO" id="GO:0005829">
    <property type="term" value="C:cytosol"/>
    <property type="evidence" value="ECO:0007669"/>
    <property type="project" value="UniProtKB-SubCell"/>
</dbReference>
<keyword evidence="14" id="KW-0963">Cytoplasm</keyword>
<dbReference type="SMART" id="SM00490">
    <property type="entry name" value="HELICc"/>
    <property type="match status" value="1"/>
</dbReference>
<evidence type="ECO:0000256" key="39">
    <source>
        <dbReference type="ARBA" id="ARBA00069921"/>
    </source>
</evidence>
<evidence type="ECO:0000256" key="34">
    <source>
        <dbReference type="ARBA" id="ARBA00023128"/>
    </source>
</evidence>
<dbReference type="GO" id="GO:0006417">
    <property type="term" value="P:regulation of translation"/>
    <property type="evidence" value="ECO:0007669"/>
    <property type="project" value="UniProtKB-KW"/>
</dbReference>
<keyword evidence="19" id="KW-0677">Repeat</keyword>
<evidence type="ECO:0000256" key="19">
    <source>
        <dbReference type="ARBA" id="ARBA00022737"/>
    </source>
</evidence>
<evidence type="ECO:0000256" key="3">
    <source>
        <dbReference type="ARBA" id="ARBA00004210"/>
    </source>
</evidence>
<evidence type="ECO:0000256" key="12">
    <source>
        <dbReference type="ARBA" id="ARBA00022454"/>
    </source>
</evidence>
<keyword evidence="17" id="KW-0399">Innate immunity</keyword>
<dbReference type="GO" id="GO:0003724">
    <property type="term" value="F:RNA helicase activity"/>
    <property type="evidence" value="ECO:0007669"/>
    <property type="project" value="UniProtKB-EC"/>
</dbReference>
<keyword evidence="21" id="KW-0221">Differentiation</keyword>
<keyword evidence="20" id="KW-0547">Nucleotide-binding</keyword>
<dbReference type="InterPro" id="IPR011709">
    <property type="entry name" value="DEAD-box_helicase_OB_fold"/>
</dbReference>
<comment type="caution">
    <text evidence="45">The sequence shown here is derived from an EMBL/GenBank/DDBJ whole genome shotgun (WGS) entry which is preliminary data.</text>
</comment>
<evidence type="ECO:0000256" key="5">
    <source>
        <dbReference type="ARBA" id="ARBA00004324"/>
    </source>
</evidence>
<dbReference type="InterPro" id="IPR007502">
    <property type="entry name" value="Helicase-assoc_dom"/>
</dbReference>
<evidence type="ECO:0000256" key="33">
    <source>
        <dbReference type="ARBA" id="ARBA00023125"/>
    </source>
</evidence>
<evidence type="ECO:0000256" key="17">
    <source>
        <dbReference type="ARBA" id="ARBA00022588"/>
    </source>
</evidence>
<keyword evidence="24" id="KW-0067">ATP-binding</keyword>
<evidence type="ECO:0000256" key="24">
    <source>
        <dbReference type="ARBA" id="ARBA00022840"/>
    </source>
</evidence>
<evidence type="ECO:0000256" key="30">
    <source>
        <dbReference type="ARBA" id="ARBA00022990"/>
    </source>
</evidence>
<dbReference type="Gene3D" id="1.20.120.1080">
    <property type="match status" value="1"/>
</dbReference>
<feature type="domain" description="Helicase C-terminal" evidence="44">
    <location>
        <begin position="506"/>
        <end position="676"/>
    </location>
</feature>
<dbReference type="GO" id="GO:0030425">
    <property type="term" value="C:dendrite"/>
    <property type="evidence" value="ECO:0007669"/>
    <property type="project" value="UniProtKB-SubCell"/>
</dbReference>
<dbReference type="GO" id="GO:0045087">
    <property type="term" value="P:innate immune response"/>
    <property type="evidence" value="ECO:0007669"/>
    <property type="project" value="UniProtKB-KW"/>
</dbReference>
<keyword evidence="28" id="KW-0694">RNA-binding</keyword>
<keyword evidence="11" id="KW-0813">Transport</keyword>
<evidence type="ECO:0000256" key="2">
    <source>
        <dbReference type="ARBA" id="ARBA00004173"/>
    </source>
</evidence>
<feature type="region of interest" description="Disordered" evidence="42">
    <location>
        <begin position="1"/>
        <end position="26"/>
    </location>
</feature>
<evidence type="ECO:0000256" key="6">
    <source>
        <dbReference type="ARBA" id="ARBA00004484"/>
    </source>
</evidence>
<evidence type="ECO:0000256" key="1">
    <source>
        <dbReference type="ARBA" id="ARBA00001946"/>
    </source>
</evidence>
<keyword evidence="15" id="KW-0678">Repressor</keyword>
<dbReference type="PROSITE" id="PS51194">
    <property type="entry name" value="HELICASE_CTER"/>
    <property type="match status" value="1"/>
</dbReference>
<keyword evidence="37" id="KW-0539">Nucleus</keyword>
<keyword evidence="18" id="KW-0479">Metal-binding</keyword>
<dbReference type="PROSITE" id="PS51192">
    <property type="entry name" value="HELICASE_ATP_BIND_1"/>
    <property type="match status" value="1"/>
</dbReference>
<keyword evidence="12" id="KW-0158">Chromosome</keyword>
<evidence type="ECO:0000313" key="45">
    <source>
        <dbReference type="EMBL" id="GFG38075.1"/>
    </source>
</evidence>
<evidence type="ECO:0000256" key="16">
    <source>
        <dbReference type="ARBA" id="ARBA00022553"/>
    </source>
</evidence>
<dbReference type="EMBL" id="BLKM01012977">
    <property type="protein sequence ID" value="GFG38075.1"/>
    <property type="molecule type" value="Genomic_DNA"/>
</dbReference>
<keyword evidence="38" id="KW-0966">Cell projection</keyword>
<evidence type="ECO:0000256" key="41">
    <source>
        <dbReference type="ARBA" id="ARBA00083335"/>
    </source>
</evidence>
<evidence type="ECO:0000256" key="7">
    <source>
        <dbReference type="ARBA" id="ARBA00004489"/>
    </source>
</evidence>
<dbReference type="InterPro" id="IPR001650">
    <property type="entry name" value="Helicase_C-like"/>
</dbReference>
<dbReference type="PANTHER" id="PTHR18934:SF237">
    <property type="entry name" value="ATP-DEPENDENT DNA_RNA HELICASE DHX36"/>
    <property type="match status" value="1"/>
</dbReference>
<keyword evidence="46" id="KW-1185">Reference proteome</keyword>
<dbReference type="GO" id="GO:0051880">
    <property type="term" value="F:G-quadruplex DNA binding"/>
    <property type="evidence" value="ECO:0007669"/>
    <property type="project" value="TreeGrafter"/>
</dbReference>
<keyword evidence="16" id="KW-0597">Phosphoprotein</keyword>
<dbReference type="InterPro" id="IPR014001">
    <property type="entry name" value="Helicase_ATP-bd"/>
</dbReference>
<evidence type="ECO:0000256" key="14">
    <source>
        <dbReference type="ARBA" id="ARBA00022490"/>
    </source>
</evidence>
<dbReference type="FunFam" id="3.40.50.300:FF:000739">
    <property type="entry name" value="Putative ATP-dependent RNA helicase DHX36"/>
    <property type="match status" value="1"/>
</dbReference>
<dbReference type="FunFam" id="3.40.50.300:FF:000670">
    <property type="entry name" value="Putative ATP-dependent RNA helicase DHX36"/>
    <property type="match status" value="1"/>
</dbReference>
<evidence type="ECO:0000256" key="8">
    <source>
        <dbReference type="ARBA" id="ARBA00004514"/>
    </source>
</evidence>
<dbReference type="GO" id="GO:0046872">
    <property type="term" value="F:metal ion binding"/>
    <property type="evidence" value="ECO:0007669"/>
    <property type="project" value="UniProtKB-KW"/>
</dbReference>
<dbReference type="SUPFAM" id="SSF52540">
    <property type="entry name" value="P-loop containing nucleoside triphosphate hydrolases"/>
    <property type="match status" value="1"/>
</dbReference>
<dbReference type="InterPro" id="IPR048333">
    <property type="entry name" value="HA2_WH"/>
</dbReference>
<keyword evidence="30" id="KW-0007">Acetylation</keyword>
<dbReference type="PROSITE" id="PS00690">
    <property type="entry name" value="DEAH_ATP_HELICASE"/>
    <property type="match status" value="1"/>
</dbReference>
<dbReference type="Pfam" id="PF00270">
    <property type="entry name" value="DEAD"/>
    <property type="match status" value="1"/>
</dbReference>
<dbReference type="PANTHER" id="PTHR18934">
    <property type="entry name" value="ATP-DEPENDENT RNA HELICASE"/>
    <property type="match status" value="1"/>
</dbReference>
<dbReference type="OrthoDB" id="5600252at2759"/>
<keyword evidence="32" id="KW-0051">Antiviral defense</keyword>
<evidence type="ECO:0000256" key="35">
    <source>
        <dbReference type="ARBA" id="ARBA00023159"/>
    </source>
</evidence>
<dbReference type="InterPro" id="IPR002464">
    <property type="entry name" value="DNA/RNA_helicase_DEAH_CS"/>
</dbReference>
<dbReference type="GO" id="GO:0030424">
    <property type="term" value="C:axon"/>
    <property type="evidence" value="ECO:0007669"/>
    <property type="project" value="UniProtKB-SubCell"/>
</dbReference>
<evidence type="ECO:0000256" key="27">
    <source>
        <dbReference type="ARBA" id="ARBA00022859"/>
    </source>
</evidence>
<keyword evidence="29" id="KW-0779">Telomere</keyword>
<dbReference type="Pfam" id="PF21010">
    <property type="entry name" value="HA2_C"/>
    <property type="match status" value="1"/>
</dbReference>
<keyword evidence="26" id="KW-0810">Translation regulation</keyword>
<keyword evidence="36" id="KW-0804">Transcription</keyword>
<proteinExistence type="predicted"/>
<dbReference type="InterPro" id="IPR027417">
    <property type="entry name" value="P-loop_NTPase"/>
</dbReference>
<dbReference type="FunFam" id="1.20.120.1080:FF:000002">
    <property type="entry name" value="Putative ATP-dependent RNA helicase DHX36"/>
    <property type="match status" value="1"/>
</dbReference>
<evidence type="ECO:0000256" key="18">
    <source>
        <dbReference type="ARBA" id="ARBA00022723"/>
    </source>
</evidence>
<feature type="domain" description="Helicase ATP-binding" evidence="43">
    <location>
        <begin position="247"/>
        <end position="416"/>
    </location>
</feature>
<dbReference type="CDD" id="cd18791">
    <property type="entry name" value="SF2_C_RHA"/>
    <property type="match status" value="1"/>
</dbReference>
<dbReference type="InterPro" id="IPR059023">
    <property type="entry name" value="RNA_hel_CTD"/>
</dbReference>
<evidence type="ECO:0000256" key="23">
    <source>
        <dbReference type="ARBA" id="ARBA00022806"/>
    </source>
</evidence>
<keyword evidence="23" id="KW-0347">Helicase</keyword>
<evidence type="ECO:0000256" key="36">
    <source>
        <dbReference type="ARBA" id="ARBA00023163"/>
    </source>
</evidence>
<comment type="subcellular location">
    <subcellularLocation>
        <location evidence="7">Cell projection</location>
        <location evidence="7">Axon</location>
    </subcellularLocation>
    <subcellularLocation>
        <location evidence="4">Cell projection</location>
        <location evidence="4">Dendrite</location>
    </subcellularLocation>
    <subcellularLocation>
        <location evidence="9">Chromosome</location>
        <location evidence="9">Telomere</location>
    </subcellularLocation>
    <subcellularLocation>
        <location evidence="3">Cytoplasm</location>
        <location evidence="3">Stress granule</location>
    </subcellularLocation>
    <subcellularLocation>
        <location evidence="8">Cytoplasm</location>
        <location evidence="8">Cytosol</location>
    </subcellularLocation>
    <subcellularLocation>
        <location evidence="2">Mitochondrion</location>
    </subcellularLocation>
    <subcellularLocation>
        <location evidence="5">Nucleus speckle</location>
    </subcellularLocation>
    <subcellularLocation>
        <location evidence="6">Perikaryon</location>
    </subcellularLocation>
</comment>
<evidence type="ECO:0000256" key="37">
    <source>
        <dbReference type="ARBA" id="ARBA00023242"/>
    </source>
</evidence>
<dbReference type="InterPro" id="IPR011545">
    <property type="entry name" value="DEAD/DEAH_box_helicase_dom"/>
</dbReference>
<dbReference type="GO" id="GO:0016607">
    <property type="term" value="C:nuclear speck"/>
    <property type="evidence" value="ECO:0007669"/>
    <property type="project" value="UniProtKB-SubCell"/>
</dbReference>
<evidence type="ECO:0000256" key="20">
    <source>
        <dbReference type="ARBA" id="ARBA00022741"/>
    </source>
</evidence>
<keyword evidence="35" id="KW-0010">Activator</keyword>
<dbReference type="GO" id="GO:0000781">
    <property type="term" value="C:chromosome, telomeric region"/>
    <property type="evidence" value="ECO:0007669"/>
    <property type="project" value="UniProtKB-SubCell"/>
</dbReference>
<dbReference type="FunCoup" id="A0A6L2Q5H0">
    <property type="interactions" value="2031"/>
</dbReference>
<feature type="compositionally biased region" description="Basic residues" evidence="42">
    <location>
        <begin position="9"/>
        <end position="19"/>
    </location>
</feature>
<evidence type="ECO:0000256" key="4">
    <source>
        <dbReference type="ARBA" id="ARBA00004279"/>
    </source>
</evidence>
<dbReference type="GO" id="GO:0043204">
    <property type="term" value="C:perikaryon"/>
    <property type="evidence" value="ECO:0007669"/>
    <property type="project" value="UniProtKB-SubCell"/>
</dbReference>
<evidence type="ECO:0000256" key="29">
    <source>
        <dbReference type="ARBA" id="ARBA00022895"/>
    </source>
</evidence>
<reference evidence="46" key="1">
    <citation type="submission" date="2020-01" db="EMBL/GenBank/DDBJ databases">
        <title>Draft genome sequence of the Termite Coptotermes fromosanus.</title>
        <authorList>
            <person name="Itakura S."/>
            <person name="Yosikawa Y."/>
            <person name="Umezawa K."/>
        </authorList>
    </citation>
    <scope>NUCLEOTIDE SEQUENCE [LARGE SCALE GENOMIC DNA]</scope>
</reference>
<dbReference type="GO" id="GO:0016787">
    <property type="term" value="F:hydrolase activity"/>
    <property type="evidence" value="ECO:0007669"/>
    <property type="project" value="UniProtKB-KW"/>
</dbReference>
<keyword evidence="27" id="KW-0391">Immunity</keyword>
<accession>A0A6L2Q5H0</accession>
<dbReference type="Pfam" id="PF07717">
    <property type="entry name" value="OB_NTP_bind"/>
    <property type="match status" value="1"/>
</dbReference>
<dbReference type="GO" id="GO:0051607">
    <property type="term" value="P:defense response to virus"/>
    <property type="evidence" value="ECO:0007669"/>
    <property type="project" value="UniProtKB-KW"/>
</dbReference>
<dbReference type="SMART" id="SM00847">
    <property type="entry name" value="HA2"/>
    <property type="match status" value="1"/>
</dbReference>
<dbReference type="InParanoid" id="A0A6L2Q5H0"/>
<sequence>MAADNYNRRGGRARGRGRGRPPGLRGKEIGLYYRDKMLSKKQQFSYIGVSLDSRREKQIKELLNSIGTPDFFLDRECKLKSEPEDVASSGTHYFSLYENQKVKFESRSEVGECSGTQDFSVDVKHKMKLSSNDEVGEISAEGMQVTKRVSSDTDVKPGTSICGHSAADRYSHIGESSFKRKFLQNITGNIEANLERSLLVGMSLTQDKELDKIFKMRLLAKENSKHYQKMKEFRQKLPSFGMKDKIVELVEQNQIIVISGETGCGKTTQVAQFILDDCIMKDRGSTCHIVCTQPRRISAISVAVRVAEERDEVCGEESVGYQIRLEKKLPRKKGSILFCTTGVMLQWMQSDPAVREVSHLVLDEIHERDVTSDFIVTILKDIIQKRPDLKVILMSATLNAEQFAKYYGNCPCINIPGFTYPVEEYYLEDVLEMTRFQYKPTREPDTYGWKKHLQFVKIQIQKLEQFRNFIEPYVRHLASEGKYSSHVLEMLKNPESEEINLDVIAALIQHICVTKCEGAILVFLPGWDNISNLHKLLKESTSFPSSRYLIIPLHSLMPTVIQRSVFDRPPKGVRKIIIATNIAETSITIDDVVYVIDCGKTKLKNFDTDNNITTLRPEWVSLANARQRRGRAGRVQPGECYHLYTKAREMALADYPLPEMLRTRLDEVILQIKILQLGRAKPFLERVMDPPDPRAVELSIKLLENLNALDADENLTPLGFHLARLPLDPQTGKMILMGALFSCVDPIFSVAASLSFKDAFHVPLGREAEVVEKKLELSKGRKSDHLVLAEALKQWEIAEKTGRGRDFCWQYFLSSNTLSLLRDMKGQFAEHLHEMNFLSSKDPKAEDANINANNVSLVKAIICAGLYPNVAIVRSVTKRKSGTVVKLRTPEDGNVRIHPRSINEKECEFESPFLLYHLKLKSTSIYLHDTTMVYPLPLLFFGRGVDVCMEDGLETIAVDKSIRFKCQESTANLVKELRTRLDQLLEYKITHPGSLNWNRNSTEGAVLR</sequence>
<evidence type="ECO:0000256" key="11">
    <source>
        <dbReference type="ARBA" id="ARBA00022448"/>
    </source>
</evidence>
<evidence type="ECO:0000256" key="22">
    <source>
        <dbReference type="ARBA" id="ARBA00022801"/>
    </source>
</evidence>
<dbReference type="SMART" id="SM00487">
    <property type="entry name" value="DEXDc"/>
    <property type="match status" value="1"/>
</dbReference>
<dbReference type="Pfam" id="PF26026">
    <property type="entry name" value="RNA_hel_CTD"/>
    <property type="match status" value="1"/>
</dbReference>
<evidence type="ECO:0000256" key="10">
    <source>
        <dbReference type="ARBA" id="ARBA00012552"/>
    </source>
</evidence>
<evidence type="ECO:0000256" key="40">
    <source>
        <dbReference type="ARBA" id="ARBA00076143"/>
    </source>
</evidence>
<dbReference type="Gene3D" id="3.40.50.300">
    <property type="entry name" value="P-loop containing nucleotide triphosphate hydrolases"/>
    <property type="match status" value="2"/>
</dbReference>
<dbReference type="GO" id="GO:0002151">
    <property type="term" value="F:G-quadruplex RNA binding"/>
    <property type="evidence" value="ECO:0007669"/>
    <property type="project" value="TreeGrafter"/>
</dbReference>
<keyword evidence="34" id="KW-0496">Mitochondrion</keyword>
<evidence type="ECO:0000256" key="13">
    <source>
        <dbReference type="ARBA" id="ARBA00022473"/>
    </source>
</evidence>
<dbReference type="GO" id="GO:0003678">
    <property type="term" value="F:DNA helicase activity"/>
    <property type="evidence" value="ECO:0007669"/>
    <property type="project" value="TreeGrafter"/>
</dbReference>
<keyword evidence="25" id="KW-0460">Magnesium</keyword>
<keyword evidence="31" id="KW-0805">Transcription regulation</keyword>
<dbReference type="Proteomes" id="UP000502823">
    <property type="component" value="Unassembled WGS sequence"/>
</dbReference>
<evidence type="ECO:0000256" key="32">
    <source>
        <dbReference type="ARBA" id="ARBA00023118"/>
    </source>
</evidence>
<evidence type="ECO:0000259" key="44">
    <source>
        <dbReference type="PROSITE" id="PS51194"/>
    </source>
</evidence>
<protein>
    <recommendedName>
        <fullName evidence="39">ATP-dependent DNA/RNA helicase DHX36</fullName>
        <ecNumber evidence="10">3.6.4.13</ecNumber>
    </recommendedName>
    <alternativeName>
        <fullName evidence="41">DEAD/H box polypeptide 36</fullName>
    </alternativeName>
    <alternativeName>
        <fullName evidence="40">MLE-like protein 1</fullName>
    </alternativeName>
</protein>
<evidence type="ECO:0000256" key="9">
    <source>
        <dbReference type="ARBA" id="ARBA00004574"/>
    </source>
</evidence>
<evidence type="ECO:0000256" key="31">
    <source>
        <dbReference type="ARBA" id="ARBA00023015"/>
    </source>
</evidence>
<dbReference type="GO" id="GO:0005739">
    <property type="term" value="C:mitochondrion"/>
    <property type="evidence" value="ECO:0007669"/>
    <property type="project" value="UniProtKB-SubCell"/>
</dbReference>
<comment type="cofactor">
    <cofactor evidence="1">
        <name>Mg(2+)</name>
        <dbReference type="ChEBI" id="CHEBI:18420"/>
    </cofactor>
</comment>